<keyword evidence="2" id="KW-1003">Cell membrane</keyword>
<keyword evidence="3" id="KW-0812">Transmembrane</keyword>
<evidence type="ECO:0000256" key="2">
    <source>
        <dbReference type="ARBA" id="ARBA00022475"/>
    </source>
</evidence>
<reference evidence="9" key="1">
    <citation type="submission" date="2021-01" db="EMBL/GenBank/DDBJ databases">
        <authorList>
            <person name="Corre E."/>
            <person name="Pelletier E."/>
            <person name="Niang G."/>
            <person name="Scheremetjew M."/>
            <person name="Finn R."/>
            <person name="Kale V."/>
            <person name="Holt S."/>
            <person name="Cochrane G."/>
            <person name="Meng A."/>
            <person name="Brown T."/>
            <person name="Cohen L."/>
        </authorList>
    </citation>
    <scope>NUCLEOTIDE SEQUENCE</scope>
    <source>
        <strain evidence="9">379</strain>
    </source>
</reference>
<dbReference type="EMBL" id="HBIR01005057">
    <property type="protein sequence ID" value="CAE0526702.1"/>
    <property type="molecule type" value="Transcribed_RNA"/>
</dbReference>
<dbReference type="Pfam" id="PF00892">
    <property type="entry name" value="EamA"/>
    <property type="match status" value="1"/>
</dbReference>
<dbReference type="AlphaFoldDB" id="A0A6V2LNR6"/>
<dbReference type="GO" id="GO:0005886">
    <property type="term" value="C:plasma membrane"/>
    <property type="evidence" value="ECO:0007669"/>
    <property type="project" value="UniProtKB-SubCell"/>
</dbReference>
<dbReference type="InterPro" id="IPR037185">
    <property type="entry name" value="EmrE-like"/>
</dbReference>
<evidence type="ECO:0000313" key="7">
    <source>
        <dbReference type="EMBL" id="CAE0526700.1"/>
    </source>
</evidence>
<evidence type="ECO:0000256" key="4">
    <source>
        <dbReference type="ARBA" id="ARBA00022989"/>
    </source>
</evidence>
<comment type="subcellular location">
    <subcellularLocation>
        <location evidence="1">Cell membrane</location>
        <topology evidence="1">Multi-pass membrane protein</topology>
    </subcellularLocation>
</comment>
<evidence type="ECO:0000259" key="6">
    <source>
        <dbReference type="Pfam" id="PF00892"/>
    </source>
</evidence>
<dbReference type="InterPro" id="IPR000620">
    <property type="entry name" value="EamA_dom"/>
</dbReference>
<feature type="domain" description="EamA" evidence="6">
    <location>
        <begin position="46"/>
        <end position="153"/>
    </location>
</feature>
<keyword evidence="4" id="KW-1133">Transmembrane helix</keyword>
<protein>
    <recommendedName>
        <fullName evidence="6">EamA domain-containing protein</fullName>
    </recommendedName>
</protein>
<evidence type="ECO:0000313" key="9">
    <source>
        <dbReference type="EMBL" id="CAE0526703.1"/>
    </source>
</evidence>
<dbReference type="EMBL" id="HBIR01005058">
    <property type="protein sequence ID" value="CAE0526703.1"/>
    <property type="molecule type" value="Transcribed_RNA"/>
</dbReference>
<sequence>MIALVPNTWHGATAAAAASTVLPRPAVRCCTAPPEETDSDAWQFKLLLLAVAVGYGTNFPVGRLMNEALPAAASTSGRFLLAALALSPFISRLDRRLIWPAVATGLCDGVGYSAQSLALCDTAAAKVSFLGALTVVVVPCLSAALDGKRLGLASAPQVLGWVQLAGMGACLASSVVKNVSSRLSNVDGCNELRLTPVRTAAGVAGSSADLGRGRPPRDWRFARCPSSWRRRGRRPLVYRAGPRFRHLLLPHRAADLRG</sequence>
<organism evidence="9">
    <name type="scientific">Emiliania huxleyi</name>
    <name type="common">Coccolithophore</name>
    <name type="synonym">Pontosphaera huxleyi</name>
    <dbReference type="NCBI Taxonomy" id="2903"/>
    <lineage>
        <taxon>Eukaryota</taxon>
        <taxon>Haptista</taxon>
        <taxon>Haptophyta</taxon>
        <taxon>Prymnesiophyceae</taxon>
        <taxon>Isochrysidales</taxon>
        <taxon>Noelaerhabdaceae</taxon>
        <taxon>Emiliania</taxon>
    </lineage>
</organism>
<gene>
    <name evidence="7" type="ORF">EHUX00137_LOCUS3503</name>
    <name evidence="8" type="ORF">EHUX00137_LOCUS3505</name>
    <name evidence="9" type="ORF">EHUX00137_LOCUS3506</name>
</gene>
<dbReference type="SUPFAM" id="SSF103481">
    <property type="entry name" value="Multidrug resistance efflux transporter EmrE"/>
    <property type="match status" value="1"/>
</dbReference>
<dbReference type="PANTHER" id="PTHR42920:SF5">
    <property type="entry name" value="EAMA DOMAIN-CONTAINING PROTEIN"/>
    <property type="match status" value="1"/>
</dbReference>
<evidence type="ECO:0000256" key="1">
    <source>
        <dbReference type="ARBA" id="ARBA00004651"/>
    </source>
</evidence>
<keyword evidence="5" id="KW-0472">Membrane</keyword>
<proteinExistence type="predicted"/>
<dbReference type="PANTHER" id="PTHR42920">
    <property type="entry name" value="OS03G0707200 PROTEIN-RELATED"/>
    <property type="match status" value="1"/>
</dbReference>
<evidence type="ECO:0000256" key="5">
    <source>
        <dbReference type="ARBA" id="ARBA00023136"/>
    </source>
</evidence>
<evidence type="ECO:0000256" key="3">
    <source>
        <dbReference type="ARBA" id="ARBA00022692"/>
    </source>
</evidence>
<name>A0A6V2LNR6_EMIHU</name>
<dbReference type="InterPro" id="IPR051258">
    <property type="entry name" value="Diverse_Substrate_Transporter"/>
</dbReference>
<dbReference type="EMBL" id="HBIR01005055">
    <property type="protein sequence ID" value="CAE0526700.1"/>
    <property type="molecule type" value="Transcribed_RNA"/>
</dbReference>
<evidence type="ECO:0000313" key="8">
    <source>
        <dbReference type="EMBL" id="CAE0526702.1"/>
    </source>
</evidence>
<accession>A0A6V2LNR6</accession>